<dbReference type="Pfam" id="PF13181">
    <property type="entry name" value="TPR_8"/>
    <property type="match status" value="1"/>
</dbReference>
<dbReference type="Proteomes" id="UP000319852">
    <property type="component" value="Chromosome"/>
</dbReference>
<dbReference type="AlphaFoldDB" id="A0A517MRX0"/>
<feature type="compositionally biased region" description="Basic and acidic residues" evidence="6">
    <location>
        <begin position="18"/>
        <end position="29"/>
    </location>
</feature>
<reference evidence="8 9" key="1">
    <citation type="submission" date="2019-02" db="EMBL/GenBank/DDBJ databases">
        <title>Deep-cultivation of Planctomycetes and their phenomic and genomic characterization uncovers novel biology.</title>
        <authorList>
            <person name="Wiegand S."/>
            <person name="Jogler M."/>
            <person name="Boedeker C."/>
            <person name="Pinto D."/>
            <person name="Vollmers J."/>
            <person name="Rivas-Marin E."/>
            <person name="Kohn T."/>
            <person name="Peeters S.H."/>
            <person name="Heuer A."/>
            <person name="Rast P."/>
            <person name="Oberbeckmann S."/>
            <person name="Bunk B."/>
            <person name="Jeske O."/>
            <person name="Meyerdierks A."/>
            <person name="Storesund J.E."/>
            <person name="Kallscheuer N."/>
            <person name="Luecker S."/>
            <person name="Lage O.M."/>
            <person name="Pohl T."/>
            <person name="Merkel B.J."/>
            <person name="Hornburger P."/>
            <person name="Mueller R.-W."/>
            <person name="Bruemmer F."/>
            <person name="Labrenz M."/>
            <person name="Spormann A.M."/>
            <person name="Op den Camp H."/>
            <person name="Overmann J."/>
            <person name="Amann R."/>
            <person name="Jetten M.S.M."/>
            <person name="Mascher T."/>
            <person name="Medema M.H."/>
            <person name="Devos D.P."/>
            <person name="Kaster A.-K."/>
            <person name="Ovreas L."/>
            <person name="Rohde M."/>
            <person name="Galperin M.Y."/>
            <person name="Jogler C."/>
        </authorList>
    </citation>
    <scope>NUCLEOTIDE SEQUENCE [LARGE SCALE GENOMIC DNA]</scope>
    <source>
        <strain evidence="8 9">HG15A2</strain>
    </source>
</reference>
<keyword evidence="4" id="KW-0067">ATP-binding</keyword>
<keyword evidence="1 8" id="KW-0808">Transferase</keyword>
<evidence type="ECO:0000256" key="1">
    <source>
        <dbReference type="ARBA" id="ARBA00022679"/>
    </source>
</evidence>
<dbReference type="GO" id="GO:0004674">
    <property type="term" value="F:protein serine/threonine kinase activity"/>
    <property type="evidence" value="ECO:0007669"/>
    <property type="project" value="UniProtKB-EC"/>
</dbReference>
<gene>
    <name evidence="8" type="primary">pknD_1</name>
    <name evidence="8" type="ORF">HG15A2_08900</name>
</gene>
<evidence type="ECO:0000313" key="9">
    <source>
        <dbReference type="Proteomes" id="UP000319852"/>
    </source>
</evidence>
<feature type="region of interest" description="Disordered" evidence="6">
    <location>
        <begin position="1"/>
        <end position="37"/>
    </location>
</feature>
<dbReference type="SMART" id="SM00220">
    <property type="entry name" value="S_TKc"/>
    <property type="match status" value="1"/>
</dbReference>
<evidence type="ECO:0000256" key="6">
    <source>
        <dbReference type="SAM" id="MobiDB-lite"/>
    </source>
</evidence>
<dbReference type="GO" id="GO:0005524">
    <property type="term" value="F:ATP binding"/>
    <property type="evidence" value="ECO:0007669"/>
    <property type="project" value="UniProtKB-KW"/>
</dbReference>
<dbReference type="PANTHER" id="PTHR43289:SF6">
    <property type="entry name" value="SERINE_THREONINE-PROTEIN KINASE NEKL-3"/>
    <property type="match status" value="1"/>
</dbReference>
<keyword evidence="3 8" id="KW-0418">Kinase</keyword>
<dbReference type="Gene3D" id="1.10.510.10">
    <property type="entry name" value="Transferase(Phosphotransferase) domain 1"/>
    <property type="match status" value="1"/>
</dbReference>
<dbReference type="PROSITE" id="PS00108">
    <property type="entry name" value="PROTEIN_KINASE_ST"/>
    <property type="match status" value="1"/>
</dbReference>
<dbReference type="EMBL" id="CP036263">
    <property type="protein sequence ID" value="QDS97626.1"/>
    <property type="molecule type" value="Genomic_DNA"/>
</dbReference>
<evidence type="ECO:0000256" key="5">
    <source>
        <dbReference type="SAM" id="Coils"/>
    </source>
</evidence>
<dbReference type="Gene3D" id="1.25.40.10">
    <property type="entry name" value="Tetratricopeptide repeat domain"/>
    <property type="match status" value="2"/>
</dbReference>
<protein>
    <submittedName>
        <fullName evidence="8">Serine/threonine-protein kinase PknD</fullName>
        <ecNumber evidence="8">2.7.11.1</ecNumber>
    </submittedName>
</protein>
<dbReference type="InterPro" id="IPR011009">
    <property type="entry name" value="Kinase-like_dom_sf"/>
</dbReference>
<dbReference type="PROSITE" id="PS50011">
    <property type="entry name" value="PROTEIN_KINASE_DOM"/>
    <property type="match status" value="1"/>
</dbReference>
<accession>A0A517MRX0</accession>
<evidence type="ECO:0000256" key="4">
    <source>
        <dbReference type="ARBA" id="ARBA00022840"/>
    </source>
</evidence>
<dbReference type="CDD" id="cd14014">
    <property type="entry name" value="STKc_PknB_like"/>
    <property type="match status" value="1"/>
</dbReference>
<keyword evidence="9" id="KW-1185">Reference proteome</keyword>
<dbReference type="InterPro" id="IPR000719">
    <property type="entry name" value="Prot_kinase_dom"/>
</dbReference>
<dbReference type="KEGG" id="amob:HG15A2_08900"/>
<feature type="coiled-coil region" evidence="5">
    <location>
        <begin position="542"/>
        <end position="572"/>
    </location>
</feature>
<evidence type="ECO:0000256" key="3">
    <source>
        <dbReference type="ARBA" id="ARBA00022777"/>
    </source>
</evidence>
<keyword evidence="5" id="KW-0175">Coiled coil</keyword>
<dbReference type="SUPFAM" id="SSF56112">
    <property type="entry name" value="Protein kinase-like (PK-like)"/>
    <property type="match status" value="1"/>
</dbReference>
<evidence type="ECO:0000259" key="7">
    <source>
        <dbReference type="PROSITE" id="PS50011"/>
    </source>
</evidence>
<organism evidence="8 9">
    <name type="scientific">Adhaeretor mobilis</name>
    <dbReference type="NCBI Taxonomy" id="1930276"/>
    <lineage>
        <taxon>Bacteria</taxon>
        <taxon>Pseudomonadati</taxon>
        <taxon>Planctomycetota</taxon>
        <taxon>Planctomycetia</taxon>
        <taxon>Pirellulales</taxon>
        <taxon>Lacipirellulaceae</taxon>
        <taxon>Adhaeretor</taxon>
    </lineage>
</organism>
<keyword evidence="2" id="KW-0547">Nucleotide-binding</keyword>
<evidence type="ECO:0000256" key="2">
    <source>
        <dbReference type="ARBA" id="ARBA00022741"/>
    </source>
</evidence>
<sequence>MSAPDDNPQFDPHLTSDSARRPAPEHENFVTRAPENRAGISETQRFTVLRPHAVGGLGRVVIAQDEQLNREIALKEILPANADDLASRQRFVREAEITGALEHPGIVPVYSLGEFSDGRPFYAMRFILGQDLRQAIEQFHGRVKKNYGRDFQLRQMLGQLVDVCQAIDYAHSRGIVHRDIKPENIMLGDYGETLVVDWGLARPCDEIAAQPSALRKVTPSPGSNASHTRHGQVIGTPAYMSPEQAEGRLDLLGPSADIYSLGATLYHMLAGATPFAGDAGDVLMRVQRGQFQSPRELNPQVPKPLDAICRKAMALKPEDRYRSAKALALDIEHFLADEKVAAFDEPLLHRTWRWIRNHRTAALSTAAAGTVTLVALTAGIVLLEAANRRERAAKDEATVNYAESVKQRDRAEENFQLAQDAVRQYYIQVSEETLLSQPGMQPLRNALLQQALDYYGRFIKQREGDPAVQAELAQAAYYVGRITETVTTPDAAVPYYEQSLKHYESLNQESLAGPGEVSSTRQAEQGRVLNALGGAHQKLRQLDKAKTNYLRAKEIRQQLANANADDSEAARELASTMMNLAMIAQLQGDADSAIRQMQHAQGLRLAHCTDETPPLKLQRDLARGYFNLAAIQLSASQADKAEANFVSAAKNFEALVQRQPQDLDFAHQLALTQRLLGDLAGSRSEESVAIRHYLKARKTLERMVDRNPSVPKYAADLAGLLMNLGGQQSKAEAIPTAIETLQSAGELLETLTATENAPPRYRRDLAVTQRAVGELLTQLNRIDEAKKTLKASQAGLQALVREFPNEPEYATLLQLTIEAINKAQPDS</sequence>
<dbReference type="EC" id="2.7.11.1" evidence="8"/>
<dbReference type="Pfam" id="PF00069">
    <property type="entry name" value="Pkinase"/>
    <property type="match status" value="1"/>
</dbReference>
<feature type="domain" description="Protein kinase" evidence="7">
    <location>
        <begin position="46"/>
        <end position="335"/>
    </location>
</feature>
<dbReference type="PANTHER" id="PTHR43289">
    <property type="entry name" value="MITOGEN-ACTIVATED PROTEIN KINASE KINASE KINASE 20-RELATED"/>
    <property type="match status" value="1"/>
</dbReference>
<dbReference type="RefSeq" id="WP_145058156.1">
    <property type="nucleotide sequence ID" value="NZ_CP036263.1"/>
</dbReference>
<dbReference type="InterPro" id="IPR011990">
    <property type="entry name" value="TPR-like_helical_dom_sf"/>
</dbReference>
<dbReference type="Gene3D" id="3.30.200.20">
    <property type="entry name" value="Phosphorylase Kinase, domain 1"/>
    <property type="match status" value="1"/>
</dbReference>
<dbReference type="OrthoDB" id="6111975at2"/>
<proteinExistence type="predicted"/>
<name>A0A517MRX0_9BACT</name>
<evidence type="ECO:0000313" key="8">
    <source>
        <dbReference type="EMBL" id="QDS97626.1"/>
    </source>
</evidence>
<dbReference type="InterPro" id="IPR019734">
    <property type="entry name" value="TPR_rpt"/>
</dbReference>
<dbReference type="InterPro" id="IPR008271">
    <property type="entry name" value="Ser/Thr_kinase_AS"/>
</dbReference>
<dbReference type="SUPFAM" id="SSF48452">
    <property type="entry name" value="TPR-like"/>
    <property type="match status" value="2"/>
</dbReference>